<proteinExistence type="predicted"/>
<dbReference type="STRING" id="356660.SAMN05444336_101842"/>
<reference evidence="3 4" key="1">
    <citation type="submission" date="2016-10" db="EMBL/GenBank/DDBJ databases">
        <authorList>
            <person name="de Groot N.N."/>
        </authorList>
    </citation>
    <scope>NUCLEOTIDE SEQUENCE [LARGE SCALE GENOMIC DNA]</scope>
    <source>
        <strain evidence="3 4">DSM 17890</strain>
    </source>
</reference>
<dbReference type="SUPFAM" id="SSF82693">
    <property type="entry name" value="Multidrug efflux transporter AcrB pore domain, PN1, PN2, PC1 and PC2 subdomains"/>
    <property type="match status" value="3"/>
</dbReference>
<name>A0A1H2T1K6_9RHOB</name>
<feature type="transmembrane region" description="Helical" evidence="2">
    <location>
        <begin position="332"/>
        <end position="355"/>
    </location>
</feature>
<dbReference type="InterPro" id="IPR001036">
    <property type="entry name" value="Acrflvin-R"/>
</dbReference>
<dbReference type="Proteomes" id="UP000199118">
    <property type="component" value="Unassembled WGS sequence"/>
</dbReference>
<dbReference type="Gene3D" id="3.30.2090.10">
    <property type="entry name" value="Multidrug efflux transporter AcrB TolC docking domain, DN and DC subdomains"/>
    <property type="match status" value="2"/>
</dbReference>
<dbReference type="SUPFAM" id="SSF82714">
    <property type="entry name" value="Multidrug efflux transporter AcrB TolC docking domain, DN and DC subdomains"/>
    <property type="match status" value="1"/>
</dbReference>
<feature type="transmembrane region" description="Helical" evidence="2">
    <location>
        <begin position="12"/>
        <end position="33"/>
    </location>
</feature>
<feature type="transmembrane region" description="Helical" evidence="2">
    <location>
        <begin position="511"/>
        <end position="533"/>
    </location>
</feature>
<dbReference type="SUPFAM" id="SSF82866">
    <property type="entry name" value="Multidrug efflux transporter AcrB transmembrane domain"/>
    <property type="match status" value="2"/>
</dbReference>
<dbReference type="Gene3D" id="3.30.70.1440">
    <property type="entry name" value="Multidrug efflux transporter AcrB pore domain"/>
    <property type="match status" value="1"/>
</dbReference>
<keyword evidence="2" id="KW-1133">Transmembrane helix</keyword>
<dbReference type="RefSeq" id="WP_092679841.1">
    <property type="nucleotide sequence ID" value="NZ_FNMZ01000001.1"/>
</dbReference>
<dbReference type="PRINTS" id="PR00702">
    <property type="entry name" value="ACRIFLAVINRP"/>
</dbReference>
<sequence length="1161" mass="124772">MTGLIDWAAARARMIFAFIVMTVAAGAFAYIGLPKEGEPDIDIPMVFVSAPFPGITAEDSERLMVKPLEQELSDIDGLDEMTAFASEGYAGVLLKFEFGWDKPATLAQVREAVDRAKTEFPDGGEEPEVEEFNFSEFPILVVSLSGDVPERTLLRYSKDLQDRIEGLTPILEAGLAGHREEMLEVIVDPLKLEAYDITAQELLTVVVNNNRLVAAGAVESGSGQFALKLPGSFETPADVYALPVKVNGDRVVTMADIADIRLTFEDATGTARFNGDPTIALQIVKRKGEPVIDTVVAVKQAVAEELATWPEPLRDAVDVSYSMDESSQVEGMVAQLESSVLTAIALVMIVVLGALGIRSALLVGFAIPTSFLLCFSLLAVFGMSITNIVMFGLILAVGMLVDGAIVVVEYADQRINDGEGPMRAYVEAAKRMFWPVVSSTATTLCAFLPMLFWPGIPGQFMGNLPVTLIFVLSASLVVALVYLPVVGGVAGRVSRSLDHGSQALQSRLPRLVRALLFVVVALATAAAAFAVVQPPAPEARVPAVIAAVVLWLLLAVVSGSFRDHGLPAPGAAGYRRTPFGRVMKFLTGNPVMPFVAIGVAVFGVVSAFGYYGANNLGVEFFVKTEPERAVAYVRARGNLSLAERDRLLQDVENIVIDVDGVESVFAFAGEGGLNQRGGNAPKDSVGRIQIELAPWGTRGNGDDILAEIESRISAYPGVISEVAQSEEGPQQGKPIQLRVRGDDWEDLLAAAAEARAFFDGLDGLAEIEDTRPLPGIDWELDVDIARAGRFGADVSQIGPMVSMITRGVLLDTMRPDDSDEEIDIRVRYPAEDRVISTLDDMRIRTSKGLIPLSNFVTRSPSPKLGEINRVDGQRFFDIKADVRDGVNANERIGMIREWLESEPRLPEGIDWAFVGDQEEQEESQQFLMKAFAGALGLMFVILLAQFNSVYNSVLVLTAVVMSVAGVLMGMIVMGQTFSIIMTGTGIVALAGIVVNNNIVLIDTYQEFSKQMPRLEAIVRTAEQRIRPVLLTTITTMAGLAPMMFGISVDFFGGGYSVDAPTALWWKQLATAVVFGLGTATVLTLVVTPAALAARVWIEAGLARAAARSRDATALTRLRRRAGKLAPAALVWRSGAEPEAAAAAPDPVAQPNLFQAPPRAAE</sequence>
<organism evidence="3 4">
    <name type="scientific">Albimonas donghaensis</name>
    <dbReference type="NCBI Taxonomy" id="356660"/>
    <lineage>
        <taxon>Bacteria</taxon>
        <taxon>Pseudomonadati</taxon>
        <taxon>Pseudomonadota</taxon>
        <taxon>Alphaproteobacteria</taxon>
        <taxon>Rhodobacterales</taxon>
        <taxon>Paracoccaceae</taxon>
        <taxon>Albimonas</taxon>
    </lineage>
</organism>
<feature type="transmembrane region" description="Helical" evidence="2">
    <location>
        <begin position="591"/>
        <end position="613"/>
    </location>
</feature>
<feature type="transmembrane region" description="Helical" evidence="2">
    <location>
        <begin position="468"/>
        <end position="490"/>
    </location>
</feature>
<feature type="transmembrane region" description="Helical" evidence="2">
    <location>
        <begin position="953"/>
        <end position="973"/>
    </location>
</feature>
<feature type="transmembrane region" description="Helical" evidence="2">
    <location>
        <begin position="362"/>
        <end position="382"/>
    </location>
</feature>
<keyword evidence="4" id="KW-1185">Reference proteome</keyword>
<keyword evidence="2" id="KW-0812">Transmembrane</keyword>
<dbReference type="Gene3D" id="3.30.70.1430">
    <property type="entry name" value="Multidrug efflux transporter AcrB pore domain"/>
    <property type="match status" value="2"/>
</dbReference>
<accession>A0A1H2T1K6</accession>
<evidence type="ECO:0000256" key="2">
    <source>
        <dbReference type="SAM" id="Phobius"/>
    </source>
</evidence>
<feature type="transmembrane region" description="Helical" evidence="2">
    <location>
        <begin position="926"/>
        <end position="946"/>
    </location>
</feature>
<dbReference type="GO" id="GO:0042910">
    <property type="term" value="F:xenobiotic transmembrane transporter activity"/>
    <property type="evidence" value="ECO:0007669"/>
    <property type="project" value="TreeGrafter"/>
</dbReference>
<dbReference type="PANTHER" id="PTHR32063:SF0">
    <property type="entry name" value="SWARMING MOTILITY PROTEIN SWRC"/>
    <property type="match status" value="1"/>
</dbReference>
<evidence type="ECO:0000256" key="1">
    <source>
        <dbReference type="SAM" id="MobiDB-lite"/>
    </source>
</evidence>
<gene>
    <name evidence="3" type="ORF">SAMN05444336_101842</name>
</gene>
<keyword evidence="2" id="KW-0472">Membrane</keyword>
<dbReference type="Pfam" id="PF00873">
    <property type="entry name" value="ACR_tran"/>
    <property type="match status" value="2"/>
</dbReference>
<protein>
    <submittedName>
        <fullName evidence="3">Multidrug efflux pump</fullName>
    </submittedName>
</protein>
<feature type="transmembrane region" description="Helical" evidence="2">
    <location>
        <begin position="432"/>
        <end position="456"/>
    </location>
</feature>
<feature type="transmembrane region" description="Helical" evidence="2">
    <location>
        <begin position="979"/>
        <end position="1001"/>
    </location>
</feature>
<feature type="transmembrane region" description="Helical" evidence="2">
    <location>
        <begin position="1068"/>
        <end position="1097"/>
    </location>
</feature>
<evidence type="ECO:0000313" key="3">
    <source>
        <dbReference type="EMBL" id="SDW37169.1"/>
    </source>
</evidence>
<dbReference type="AlphaFoldDB" id="A0A1H2T1K6"/>
<feature type="transmembrane region" description="Helical" evidence="2">
    <location>
        <begin position="539"/>
        <end position="557"/>
    </location>
</feature>
<dbReference type="InterPro" id="IPR027463">
    <property type="entry name" value="AcrB_DN_DC_subdom"/>
</dbReference>
<dbReference type="GO" id="GO:0005886">
    <property type="term" value="C:plasma membrane"/>
    <property type="evidence" value="ECO:0007669"/>
    <property type="project" value="TreeGrafter"/>
</dbReference>
<dbReference type="Gene3D" id="3.30.70.1320">
    <property type="entry name" value="Multidrug efflux transporter AcrB pore domain like"/>
    <property type="match status" value="1"/>
</dbReference>
<feature type="region of interest" description="Disordered" evidence="1">
    <location>
        <begin position="1140"/>
        <end position="1161"/>
    </location>
</feature>
<evidence type="ECO:0000313" key="4">
    <source>
        <dbReference type="Proteomes" id="UP000199118"/>
    </source>
</evidence>
<dbReference type="PANTHER" id="PTHR32063">
    <property type="match status" value="1"/>
</dbReference>
<dbReference type="Gene3D" id="1.20.1640.10">
    <property type="entry name" value="Multidrug efflux transporter AcrB transmembrane domain"/>
    <property type="match status" value="3"/>
</dbReference>
<dbReference type="OrthoDB" id="9798415at2"/>
<dbReference type="EMBL" id="FNMZ01000001">
    <property type="protein sequence ID" value="SDW37169.1"/>
    <property type="molecule type" value="Genomic_DNA"/>
</dbReference>
<feature type="transmembrane region" description="Helical" evidence="2">
    <location>
        <begin position="1028"/>
        <end position="1048"/>
    </location>
</feature>
<feature type="transmembrane region" description="Helical" evidence="2">
    <location>
        <begin position="388"/>
        <end position="411"/>
    </location>
</feature>